<dbReference type="InterPro" id="IPR001387">
    <property type="entry name" value="Cro/C1-type_HTH"/>
</dbReference>
<evidence type="ECO:0000313" key="3">
    <source>
        <dbReference type="Proteomes" id="UP001501231"/>
    </source>
</evidence>
<dbReference type="PROSITE" id="PS51065">
    <property type="entry name" value="NHR"/>
    <property type="match status" value="1"/>
</dbReference>
<comment type="caution">
    <text evidence="2">The sequence shown here is derived from an EMBL/GenBank/DDBJ whole genome shotgun (WGS) entry which is preliminary data.</text>
</comment>
<gene>
    <name evidence="2" type="ORF">GCM10010191_27500</name>
</gene>
<dbReference type="SUPFAM" id="SSF56024">
    <property type="entry name" value="Phospholipase D/nuclease"/>
    <property type="match status" value="1"/>
</dbReference>
<dbReference type="EMBL" id="BAAARW010000011">
    <property type="protein sequence ID" value="GAA2415682.1"/>
    <property type="molecule type" value="Genomic_DNA"/>
</dbReference>
<evidence type="ECO:0000259" key="1">
    <source>
        <dbReference type="PROSITE" id="PS51065"/>
    </source>
</evidence>
<dbReference type="RefSeq" id="WP_344589287.1">
    <property type="nucleotide sequence ID" value="NZ_BAAARW010000011.1"/>
</dbReference>
<name>A0ABN3IW73_9ACTN</name>
<dbReference type="SUPFAM" id="SSF47413">
    <property type="entry name" value="lambda repressor-like DNA-binding domains"/>
    <property type="match status" value="1"/>
</dbReference>
<dbReference type="SMART" id="SM00530">
    <property type="entry name" value="HTH_XRE"/>
    <property type="match status" value="1"/>
</dbReference>
<sequence>MPNERLRATLLEQGLTIAALAESIGVDQKTVERWITKDRTPYRRHRYAVASRLSVDENFLWPDALTTEQVTSVSGSELVTIYPHRSSVPRDAWGRLFSTAEEEIGVLVYAGLFLSEDASIQRTFAEKARAGVRVRILLGDPDSPQVAERGTDEGVDDAMSAKIRNALVLYKNLRRQDGVEFRFHRTVLYNSIYRADDQLLINTHVYGVTAPHAPVWHLRRIAGGELVNIYLESFERVWEGATPIPGD</sequence>
<evidence type="ECO:0000313" key="2">
    <source>
        <dbReference type="EMBL" id="GAA2415682.1"/>
    </source>
</evidence>
<dbReference type="CDD" id="cd00093">
    <property type="entry name" value="HTH_XRE"/>
    <property type="match status" value="1"/>
</dbReference>
<organism evidence="2 3">
    <name type="scientific">Actinomadura vinacea</name>
    <dbReference type="NCBI Taxonomy" id="115336"/>
    <lineage>
        <taxon>Bacteria</taxon>
        <taxon>Bacillati</taxon>
        <taxon>Actinomycetota</taxon>
        <taxon>Actinomycetes</taxon>
        <taxon>Streptosporangiales</taxon>
        <taxon>Thermomonosporaceae</taxon>
        <taxon>Actinomadura</taxon>
    </lineage>
</organism>
<dbReference type="InterPro" id="IPR006573">
    <property type="entry name" value="NHR_dom"/>
</dbReference>
<dbReference type="Gene3D" id="1.10.260.40">
    <property type="entry name" value="lambda repressor-like DNA-binding domains"/>
    <property type="match status" value="1"/>
</dbReference>
<proteinExistence type="predicted"/>
<keyword evidence="3" id="KW-1185">Reference proteome</keyword>
<dbReference type="Proteomes" id="UP001501231">
    <property type="component" value="Unassembled WGS sequence"/>
</dbReference>
<dbReference type="InterPro" id="IPR010982">
    <property type="entry name" value="Lambda_DNA-bd_dom_sf"/>
</dbReference>
<accession>A0ABN3IW73</accession>
<protein>
    <submittedName>
        <fullName evidence="2">DUF5919 domain-containing protein</fullName>
    </submittedName>
</protein>
<feature type="domain" description="NHR" evidence="1">
    <location>
        <begin position="180"/>
        <end position="247"/>
    </location>
</feature>
<reference evidence="2 3" key="1">
    <citation type="journal article" date="2019" name="Int. J. Syst. Evol. Microbiol.">
        <title>The Global Catalogue of Microorganisms (GCM) 10K type strain sequencing project: providing services to taxonomists for standard genome sequencing and annotation.</title>
        <authorList>
            <consortium name="The Broad Institute Genomics Platform"/>
            <consortium name="The Broad Institute Genome Sequencing Center for Infectious Disease"/>
            <person name="Wu L."/>
            <person name="Ma J."/>
        </authorList>
    </citation>
    <scope>NUCLEOTIDE SEQUENCE [LARGE SCALE GENOMIC DNA]</scope>
    <source>
        <strain evidence="2 3">JCM 3325</strain>
    </source>
</reference>